<dbReference type="GO" id="GO:0007059">
    <property type="term" value="P:chromosome segregation"/>
    <property type="evidence" value="ECO:0007669"/>
    <property type="project" value="TreeGrafter"/>
</dbReference>
<evidence type="ECO:0000313" key="3">
    <source>
        <dbReference type="EMBL" id="GGF66911.1"/>
    </source>
</evidence>
<comment type="caution">
    <text evidence="3">The sequence shown here is derived from an EMBL/GenBank/DDBJ whole genome shotgun (WGS) entry which is preliminary data.</text>
</comment>
<dbReference type="InterPro" id="IPR003115">
    <property type="entry name" value="ParB_N"/>
</dbReference>
<sequence length="328" mass="36174">MVSALTDDELIARWVSYDTSGWTIEEHDLRRAAVKRREETALGHYRLATDGKGAPGRVSRLDIHEIYISPQRRPIDEARVSDLMRSIERVELLHLPVVVLRDGVLFDDEEVDGAPVLVAGRHRLEAWRRLGHLRINAVTVTADNIEAELIEISENLHRAELTALQRDEQIARWIELTAAKPEADEVPRQLDAKPKGGRPEGGTRAAARELGLSEADARRATKVASLSDEAKATAREVGLDDNRTALLAAAKEAEPERQVVKIKEWNAARELAAAKAAVAKKQEKAADAVTEEIAIADFYFAWSSIPLHRREGVLAEIGARLVASQGAA</sequence>
<dbReference type="SUPFAM" id="SSF110849">
    <property type="entry name" value="ParB/Sulfiredoxin"/>
    <property type="match status" value="1"/>
</dbReference>
<reference evidence="3" key="2">
    <citation type="submission" date="2020-09" db="EMBL/GenBank/DDBJ databases">
        <authorList>
            <person name="Sun Q."/>
            <person name="Sedlacek I."/>
        </authorList>
    </citation>
    <scope>NUCLEOTIDE SEQUENCE</scope>
    <source>
        <strain evidence="3">CCM 7897</strain>
    </source>
</reference>
<dbReference type="Gene3D" id="3.90.1530.10">
    <property type="entry name" value="Conserved hypothetical protein from pyrococcus furiosus pfu- 392566-001, ParB domain"/>
    <property type="match status" value="1"/>
</dbReference>
<feature type="compositionally biased region" description="Basic and acidic residues" evidence="1">
    <location>
        <begin position="184"/>
        <end position="198"/>
    </location>
</feature>
<dbReference type="InterPro" id="IPR050336">
    <property type="entry name" value="Chromosome_partition/occlusion"/>
</dbReference>
<dbReference type="PANTHER" id="PTHR33375">
    <property type="entry name" value="CHROMOSOME-PARTITIONING PROTEIN PARB-RELATED"/>
    <property type="match status" value="1"/>
</dbReference>
<reference evidence="3" key="1">
    <citation type="journal article" date="2014" name="Int. J. Syst. Evol. Microbiol.">
        <title>Complete genome sequence of Corynebacterium casei LMG S-19264T (=DSM 44701T), isolated from a smear-ripened cheese.</title>
        <authorList>
            <consortium name="US DOE Joint Genome Institute (JGI-PGF)"/>
            <person name="Walter F."/>
            <person name="Albersmeier A."/>
            <person name="Kalinowski J."/>
            <person name="Ruckert C."/>
        </authorList>
    </citation>
    <scope>NUCLEOTIDE SEQUENCE</scope>
    <source>
        <strain evidence="3">CCM 7897</strain>
    </source>
</reference>
<gene>
    <name evidence="3" type="ORF">GCM10007301_28180</name>
</gene>
<organism evidence="3 4">
    <name type="scientific">Azorhizobium oxalatiphilum</name>
    <dbReference type="NCBI Taxonomy" id="980631"/>
    <lineage>
        <taxon>Bacteria</taxon>
        <taxon>Pseudomonadati</taxon>
        <taxon>Pseudomonadota</taxon>
        <taxon>Alphaproteobacteria</taxon>
        <taxon>Hyphomicrobiales</taxon>
        <taxon>Xanthobacteraceae</taxon>
        <taxon>Azorhizobium</taxon>
    </lineage>
</organism>
<dbReference type="GO" id="GO:0005694">
    <property type="term" value="C:chromosome"/>
    <property type="evidence" value="ECO:0007669"/>
    <property type="project" value="TreeGrafter"/>
</dbReference>
<evidence type="ECO:0000313" key="4">
    <source>
        <dbReference type="Proteomes" id="UP000606044"/>
    </source>
</evidence>
<dbReference type="Proteomes" id="UP000606044">
    <property type="component" value="Unassembled WGS sequence"/>
</dbReference>
<keyword evidence="4" id="KW-1185">Reference proteome</keyword>
<accession>A0A917FCS1</accession>
<dbReference type="SMART" id="SM00470">
    <property type="entry name" value="ParB"/>
    <property type="match status" value="1"/>
</dbReference>
<dbReference type="Pfam" id="PF02195">
    <property type="entry name" value="ParB_N"/>
    <property type="match status" value="1"/>
</dbReference>
<proteinExistence type="predicted"/>
<evidence type="ECO:0000256" key="1">
    <source>
        <dbReference type="SAM" id="MobiDB-lite"/>
    </source>
</evidence>
<dbReference type="PANTHER" id="PTHR33375:SF1">
    <property type="entry name" value="CHROMOSOME-PARTITIONING PROTEIN PARB-RELATED"/>
    <property type="match status" value="1"/>
</dbReference>
<feature type="region of interest" description="Disordered" evidence="1">
    <location>
        <begin position="184"/>
        <end position="204"/>
    </location>
</feature>
<evidence type="ECO:0000259" key="2">
    <source>
        <dbReference type="SMART" id="SM00470"/>
    </source>
</evidence>
<dbReference type="EMBL" id="BMCT01000003">
    <property type="protein sequence ID" value="GGF66911.1"/>
    <property type="molecule type" value="Genomic_DNA"/>
</dbReference>
<protein>
    <recommendedName>
        <fullName evidence="2">ParB-like N-terminal domain-containing protein</fullName>
    </recommendedName>
</protein>
<dbReference type="AlphaFoldDB" id="A0A917FCS1"/>
<dbReference type="InterPro" id="IPR036086">
    <property type="entry name" value="ParB/Sulfiredoxin_sf"/>
</dbReference>
<dbReference type="RefSeq" id="WP_188579507.1">
    <property type="nucleotide sequence ID" value="NZ_BMCT01000003.1"/>
</dbReference>
<feature type="domain" description="ParB-like N-terminal" evidence="2">
    <location>
        <begin position="59"/>
        <end position="156"/>
    </location>
</feature>
<name>A0A917FCS1_9HYPH</name>